<dbReference type="EMBL" id="BRYB01001145">
    <property type="protein sequence ID" value="GMI19185.1"/>
    <property type="molecule type" value="Genomic_DNA"/>
</dbReference>
<accession>A0ABQ6M4C0</accession>
<keyword evidence="2" id="KW-1185">Reference proteome</keyword>
<reference evidence="1 2" key="1">
    <citation type="journal article" date="2023" name="Commun. Biol.">
        <title>Genome analysis of Parmales, the sister group of diatoms, reveals the evolutionary specialization of diatoms from phago-mixotrophs to photoautotrophs.</title>
        <authorList>
            <person name="Ban H."/>
            <person name="Sato S."/>
            <person name="Yoshikawa S."/>
            <person name="Yamada K."/>
            <person name="Nakamura Y."/>
            <person name="Ichinomiya M."/>
            <person name="Sato N."/>
            <person name="Blanc-Mathieu R."/>
            <person name="Endo H."/>
            <person name="Kuwata A."/>
            <person name="Ogata H."/>
        </authorList>
    </citation>
    <scope>NUCLEOTIDE SEQUENCE [LARGE SCALE GENOMIC DNA]</scope>
</reference>
<sequence length="303" mass="33380">MSRPPRCPPASSSELASGLVSGRFPAGVFLGGYLNFEEVQGLGLVCKGWHEVVADASFRDRLGDWERIVAFIASENTLNVEMFDMPRVTWTSGMDPRSSPGFAALPAYDRARALIAFQKLCVRNVLQHFDSTYNPIAWQDLGYGESKVWEQLEERDEARYDVAIGVCCLASAREDLRGSDWHWDTIFAGKSEAGCFDVMCGSTFSERMMSFQGFYGWNYVSSDPKDLDTSDAKILAMATSELALGAQVKHKMINPIVAVGRSPGFERVLGSHGVACDIMGAWKEDPERELARALALKPGAGKR</sequence>
<organism evidence="1 2">
    <name type="scientific">Tetraparma gracilis</name>
    <dbReference type="NCBI Taxonomy" id="2962635"/>
    <lineage>
        <taxon>Eukaryota</taxon>
        <taxon>Sar</taxon>
        <taxon>Stramenopiles</taxon>
        <taxon>Ochrophyta</taxon>
        <taxon>Bolidophyceae</taxon>
        <taxon>Parmales</taxon>
        <taxon>Triparmaceae</taxon>
        <taxon>Tetraparma</taxon>
    </lineage>
</organism>
<proteinExistence type="predicted"/>
<evidence type="ECO:0008006" key="3">
    <source>
        <dbReference type="Google" id="ProtNLM"/>
    </source>
</evidence>
<dbReference type="Proteomes" id="UP001165060">
    <property type="component" value="Unassembled WGS sequence"/>
</dbReference>
<evidence type="ECO:0000313" key="2">
    <source>
        <dbReference type="Proteomes" id="UP001165060"/>
    </source>
</evidence>
<protein>
    <recommendedName>
        <fullName evidence="3">F-box domain-containing protein</fullName>
    </recommendedName>
</protein>
<comment type="caution">
    <text evidence="1">The sequence shown here is derived from an EMBL/GenBank/DDBJ whole genome shotgun (WGS) entry which is preliminary data.</text>
</comment>
<name>A0ABQ6M4C0_9STRA</name>
<evidence type="ECO:0000313" key="1">
    <source>
        <dbReference type="EMBL" id="GMI19185.1"/>
    </source>
</evidence>
<gene>
    <name evidence="1" type="ORF">TeGR_g2889</name>
</gene>